<dbReference type="InParanoid" id="A0A0M8K902"/>
<dbReference type="AlphaFoldDB" id="A0A0M8K902"/>
<organism evidence="1 2">
    <name type="scientific">Ardenticatena maritima</name>
    <dbReference type="NCBI Taxonomy" id="872965"/>
    <lineage>
        <taxon>Bacteria</taxon>
        <taxon>Bacillati</taxon>
        <taxon>Chloroflexota</taxon>
        <taxon>Ardenticatenia</taxon>
        <taxon>Ardenticatenales</taxon>
        <taxon>Ardenticatenaceae</taxon>
        <taxon>Ardenticatena</taxon>
    </lineage>
</organism>
<sequence length="45" mass="4935">MSVAFNFAPTPNLITIAPDPAMMRSLRGNVPNAKWPFFVQTDRGG</sequence>
<gene>
    <name evidence="1" type="ORF">ARMA_2686</name>
</gene>
<evidence type="ECO:0000313" key="2">
    <source>
        <dbReference type="Proteomes" id="UP000037784"/>
    </source>
</evidence>
<dbReference type="Proteomes" id="UP000037784">
    <property type="component" value="Unassembled WGS sequence"/>
</dbReference>
<keyword evidence="2" id="KW-1185">Reference proteome</keyword>
<proteinExistence type="predicted"/>
<name>A0A0M8K902_9CHLR</name>
<reference evidence="2" key="1">
    <citation type="submission" date="2015-08" db="EMBL/GenBank/DDBJ databases">
        <title>Draft Genome Sequence of a Heterotrophic Facultative Anaerobic Bacterium Ardenticatena maritima Strain 110S.</title>
        <authorList>
            <person name="Kawaichi S."/>
            <person name="Yoshida T."/>
            <person name="Sako Y."/>
            <person name="Nakamura R."/>
        </authorList>
    </citation>
    <scope>NUCLEOTIDE SEQUENCE [LARGE SCALE GENOMIC DNA]</scope>
    <source>
        <strain evidence="2">110S</strain>
    </source>
</reference>
<comment type="caution">
    <text evidence="1">The sequence shown here is derived from an EMBL/GenBank/DDBJ whole genome shotgun (WGS) entry which is preliminary data.</text>
</comment>
<accession>A0A0M8K902</accession>
<evidence type="ECO:0000313" key="1">
    <source>
        <dbReference type="EMBL" id="GAP64263.1"/>
    </source>
</evidence>
<dbReference type="EMBL" id="BBZA01000240">
    <property type="protein sequence ID" value="GAP64263.1"/>
    <property type="molecule type" value="Genomic_DNA"/>
</dbReference>
<protein>
    <submittedName>
        <fullName evidence="1">Uncharacterized protein</fullName>
    </submittedName>
</protein>